<protein>
    <submittedName>
        <fullName evidence="1">Uncharacterized protein</fullName>
    </submittedName>
</protein>
<comment type="caution">
    <text evidence="1">The sequence shown here is derived from an EMBL/GenBank/DDBJ whole genome shotgun (WGS) entry which is preliminary data.</text>
</comment>
<reference evidence="1" key="1">
    <citation type="submission" date="2020-09" db="EMBL/GenBank/DDBJ databases">
        <title>A novel bacterium of genus Mangrovicoccus, isolated from South China Sea.</title>
        <authorList>
            <person name="Huang H."/>
            <person name="Mo K."/>
            <person name="Hu Y."/>
        </authorList>
    </citation>
    <scope>NUCLEOTIDE SEQUENCE</scope>
    <source>
        <strain evidence="1">HB182678</strain>
    </source>
</reference>
<gene>
    <name evidence="1" type="ORF">ICN82_03965</name>
</gene>
<dbReference type="RefSeq" id="WP_193179866.1">
    <property type="nucleotide sequence ID" value="NZ_JACVXA010000008.1"/>
</dbReference>
<dbReference type="Proteomes" id="UP000609121">
    <property type="component" value="Unassembled WGS sequence"/>
</dbReference>
<evidence type="ECO:0000313" key="2">
    <source>
        <dbReference type="Proteomes" id="UP000609121"/>
    </source>
</evidence>
<sequence>MAILSVSNSTIKVMNAALAELGVPPISSFTENSISARTGNAKFLDTLEGAISAYRWRFAQEVFTLQQSGDVQLPPDFHSAWRIPREAVAVHVAYANGRRVRWDVLGEDVIIEWPSQTTPAVTVEASAVKAPEGWPGHFRRYFIPLLAAELAMPITQDESRAVGLFQLAEQRFALAKSRDAQSRSPRRIDTGAFVRARRGGR</sequence>
<keyword evidence="2" id="KW-1185">Reference proteome</keyword>
<name>A0A8J6YTR1_9RHOB</name>
<evidence type="ECO:0000313" key="1">
    <source>
        <dbReference type="EMBL" id="MBE3637357.1"/>
    </source>
</evidence>
<proteinExistence type="predicted"/>
<accession>A0A8J6YTR1</accession>
<dbReference type="EMBL" id="JACVXA010000008">
    <property type="protein sequence ID" value="MBE3637357.1"/>
    <property type="molecule type" value="Genomic_DNA"/>
</dbReference>
<dbReference type="AlphaFoldDB" id="A0A8J6YTR1"/>
<organism evidence="1 2">
    <name type="scientific">Mangrovicoccus algicola</name>
    <dbReference type="NCBI Taxonomy" id="2771008"/>
    <lineage>
        <taxon>Bacteria</taxon>
        <taxon>Pseudomonadati</taxon>
        <taxon>Pseudomonadota</taxon>
        <taxon>Alphaproteobacteria</taxon>
        <taxon>Rhodobacterales</taxon>
        <taxon>Paracoccaceae</taxon>
        <taxon>Mangrovicoccus</taxon>
    </lineage>
</organism>